<feature type="binding site" evidence="13">
    <location>
        <position position="424"/>
    </location>
    <ligand>
        <name>ATP</name>
        <dbReference type="ChEBI" id="CHEBI:30616"/>
    </ligand>
</feature>
<keyword evidence="5 13" id="KW-0547">Nucleotide-binding</keyword>
<feature type="transmembrane region" description="Helical" evidence="15">
    <location>
        <begin position="71"/>
        <end position="89"/>
    </location>
</feature>
<feature type="transmembrane region" description="Helical" evidence="15">
    <location>
        <begin position="896"/>
        <end position="913"/>
    </location>
</feature>
<feature type="binding site" evidence="13">
    <location>
        <position position="804"/>
    </location>
    <ligand>
        <name>ATP</name>
        <dbReference type="ChEBI" id="CHEBI:30616"/>
    </ligand>
</feature>
<feature type="transmembrane region" description="Helical" evidence="15">
    <location>
        <begin position="979"/>
        <end position="998"/>
    </location>
</feature>
<dbReference type="SUPFAM" id="SSF81660">
    <property type="entry name" value="Metal cation-transporting ATPase, ATP-binding domain N"/>
    <property type="match status" value="1"/>
</dbReference>
<organism evidence="18">
    <name type="scientific">Noctiluca scintillans</name>
    <name type="common">Sea sparkle</name>
    <name type="synonym">Red tide dinoflagellate</name>
    <dbReference type="NCBI Taxonomy" id="2966"/>
    <lineage>
        <taxon>Eukaryota</taxon>
        <taxon>Sar</taxon>
        <taxon>Alveolata</taxon>
        <taxon>Dinophyceae</taxon>
        <taxon>Noctilucales</taxon>
        <taxon>Noctilucaceae</taxon>
        <taxon>Noctiluca</taxon>
    </lineage>
</organism>
<feature type="binding site" evidence="13">
    <location>
        <position position="574"/>
    </location>
    <ligand>
        <name>ATP</name>
        <dbReference type="ChEBI" id="CHEBI:30616"/>
    </ligand>
</feature>
<feature type="transmembrane region" description="Helical" evidence="15">
    <location>
        <begin position="101"/>
        <end position="121"/>
    </location>
</feature>
<feature type="binding site" evidence="13">
    <location>
        <position position="805"/>
    </location>
    <ligand>
        <name>ATP</name>
        <dbReference type="ChEBI" id="CHEBI:30616"/>
    </ligand>
</feature>
<dbReference type="SUPFAM" id="SSF56784">
    <property type="entry name" value="HAD-like"/>
    <property type="match status" value="1"/>
</dbReference>
<feature type="binding site" evidence="13">
    <location>
        <position position="423"/>
    </location>
    <ligand>
        <name>ATP</name>
        <dbReference type="ChEBI" id="CHEBI:30616"/>
    </ligand>
</feature>
<dbReference type="SFLD" id="SFLDS00003">
    <property type="entry name" value="Haloacid_Dehalogenase"/>
    <property type="match status" value="1"/>
</dbReference>
<evidence type="ECO:0000256" key="6">
    <source>
        <dbReference type="ARBA" id="ARBA00022840"/>
    </source>
</evidence>
<feature type="binding site" evidence="14">
    <location>
        <position position="805"/>
    </location>
    <ligand>
        <name>Mg(2+)</name>
        <dbReference type="ChEBI" id="CHEBI:18420"/>
    </ligand>
</feature>
<dbReference type="InterPro" id="IPR023214">
    <property type="entry name" value="HAD_sf"/>
</dbReference>
<dbReference type="PANTHER" id="PTHR24092">
    <property type="entry name" value="PROBABLE PHOSPHOLIPID-TRANSPORTING ATPASE"/>
    <property type="match status" value="1"/>
</dbReference>
<dbReference type="Pfam" id="PF16209">
    <property type="entry name" value="PhoLip_ATPase_N"/>
    <property type="match status" value="1"/>
</dbReference>
<evidence type="ECO:0000256" key="2">
    <source>
        <dbReference type="ARBA" id="ARBA00008109"/>
    </source>
</evidence>
<feature type="transmembrane region" description="Helical" evidence="15">
    <location>
        <begin position="311"/>
        <end position="330"/>
    </location>
</feature>
<feature type="binding site" evidence="14">
    <location>
        <position position="801"/>
    </location>
    <ligand>
        <name>Mg(2+)</name>
        <dbReference type="ChEBI" id="CHEBI:18420"/>
    </ligand>
</feature>
<sequence>MGEDTPMCTSPLSTDPDSWSITVGDGVPSGVRTVPSNMNSRYRGHPNYVSTTKFTPLTWLPKSLFYQFQRIANIYFLYIASIVVAGSFRGHTPFDYSTKSWHSKIFPFIGVLLWTALKDLVEDFRRGRDDRRENMRRTWRYDGSKAFVEVAWSEVLAGDLLKVPCDGAFAADLLLLRASGNGQAFISTANLDGETSLKERLGPHIFGELVAAAGGPDEAEEAARRICEMGLEVKVALPSAALTDVSATCKLGAMGCPASEVSFLPRGCVLRNTPWVLALAVYVGDDTKTRLNMTAATTKTSNMQKFLNRMVWGLLGVLCVFCIYCASRATGMNTNPEYLNCCNDFVYWVIMFFRFNITFYHVVPISLYVCFEMLKLVLGHLVNQDPTMFYPSQADPGVKEGAFARTADLIEELGQVDFLFSDKTGTLTANEMIFAKCYFGGADYGDFRQSAGAPGTEVVKRHIGSGARIAEEAASFFTLLSLCHGCQVDKDEEGKYHYSAMSPDDVALVQGASDVGFVFVSRNRTPGAGSFDLSVEGPRGRQSYTVLHELEFNSDRKRMSVIVRWDGEIWCLTKGADSVIMNLLETAVSDDVRGKLSEFSKQGLRTLLFARKKVDETYYASWAPRFVAANGVLDKTKEADIARVAAEMETELTFVGVTAVEDRLQDGVPEAIATLKDAGIRVWVLTGDKIETAVDIARSSRLFNDDTTLAYATLAQSQAETLQLLEDAKAKLAKSSDPGLVLDGATVGYALESPEMRQLIYDLGLSSRSCICCRLSPMQKRRLVELVRQANPATITLAIGDGANDVPMIDGAHVGIGIRGKEGNQAVQASDVAISQFRFLVPLLLNHGRRAYRRVAFFLLFFIYKNIALAMADVVWVHQSVFAKSIAFPEYLSMGYNVVFTSIHVIVCLAFDSDVPDDVSVANPSLYRVGPNRALFNIWSFIEWVLFALWHGTVMWLVPYRIVNDTFGDTGYDQEDSSLDFWLGSACAFFILCLIVNLKLLLLSESLCKASTWVPVVVALLFYVVYGWGLGYTSLGWQFQESMKEVPLKIFWTGETWAAILLASSIALFPDSVLRLVRWVVAPSPLEIVRKKKGGVGCCGASCLGTRSRLNLVVPGVVEEGNVSEKI</sequence>
<feature type="binding site" evidence="13">
    <location>
        <position position="780"/>
    </location>
    <ligand>
        <name>ATP</name>
        <dbReference type="ChEBI" id="CHEBI:30616"/>
    </ligand>
</feature>
<feature type="domain" description="P-type ATPase C-terminal" evidence="17">
    <location>
        <begin position="827"/>
        <end position="1083"/>
    </location>
</feature>
<dbReference type="Gene3D" id="3.40.50.1000">
    <property type="entry name" value="HAD superfamily/HAD-like"/>
    <property type="match status" value="2"/>
</dbReference>
<dbReference type="EMBL" id="HBFQ01018161">
    <property type="protein sequence ID" value="CAD8838356.1"/>
    <property type="molecule type" value="Transcribed_RNA"/>
</dbReference>
<feature type="binding site" evidence="13">
    <location>
        <position position="422"/>
    </location>
    <ligand>
        <name>ATP</name>
        <dbReference type="ChEBI" id="CHEBI:30616"/>
    </ligand>
</feature>
<dbReference type="FunFam" id="3.40.50.1000:FF:000014">
    <property type="entry name" value="Phospholipid-transporting ATPase"/>
    <property type="match status" value="1"/>
</dbReference>
<comment type="cofactor">
    <cofactor evidence="14">
        <name>Mg(2+)</name>
        <dbReference type="ChEBI" id="CHEBI:18420"/>
    </cofactor>
</comment>
<dbReference type="GO" id="GO:0000287">
    <property type="term" value="F:magnesium ion binding"/>
    <property type="evidence" value="ECO:0007669"/>
    <property type="project" value="UniProtKB-UniRule"/>
</dbReference>
<dbReference type="PRINTS" id="PR00119">
    <property type="entry name" value="CATATPASE"/>
</dbReference>
<keyword evidence="7 14" id="KW-0460">Magnesium</keyword>
<feature type="binding site" evidence="13">
    <location>
        <position position="605"/>
    </location>
    <ligand>
        <name>ATP</name>
        <dbReference type="ChEBI" id="CHEBI:30616"/>
    </ligand>
</feature>
<name>A0A7S1A032_NOCSC</name>
<evidence type="ECO:0000256" key="9">
    <source>
        <dbReference type="ARBA" id="ARBA00022989"/>
    </source>
</evidence>
<protein>
    <recommendedName>
        <fullName evidence="15">Phospholipid-transporting ATPase</fullName>
        <ecNumber evidence="15">7.6.2.1</ecNumber>
    </recommendedName>
</protein>
<feature type="transmembrane region" description="Helical" evidence="15">
    <location>
        <begin position="345"/>
        <end position="371"/>
    </location>
</feature>
<evidence type="ECO:0000256" key="8">
    <source>
        <dbReference type="ARBA" id="ARBA00022967"/>
    </source>
</evidence>
<feature type="domain" description="P-type ATPase N-terminal" evidence="16">
    <location>
        <begin position="45"/>
        <end position="84"/>
    </location>
</feature>
<feature type="binding site" evidence="14">
    <location>
        <position position="424"/>
    </location>
    <ligand>
        <name>Mg(2+)</name>
        <dbReference type="ChEBI" id="CHEBI:18420"/>
    </ligand>
</feature>
<evidence type="ECO:0000256" key="13">
    <source>
        <dbReference type="PIRSR" id="PIRSR606539-2"/>
    </source>
</evidence>
<dbReference type="SFLD" id="SFLDF00027">
    <property type="entry name" value="p-type_atpase"/>
    <property type="match status" value="1"/>
</dbReference>
<dbReference type="InterPro" id="IPR032631">
    <property type="entry name" value="P-type_ATPase_N"/>
</dbReference>
<accession>A0A7S1A032</accession>
<evidence type="ECO:0000256" key="3">
    <source>
        <dbReference type="ARBA" id="ARBA00022692"/>
    </source>
</evidence>
<dbReference type="InterPro" id="IPR018303">
    <property type="entry name" value="ATPase_P-typ_P_site"/>
</dbReference>
<evidence type="ECO:0000256" key="15">
    <source>
        <dbReference type="RuleBase" id="RU362033"/>
    </source>
</evidence>
<reference evidence="18" key="1">
    <citation type="submission" date="2021-01" db="EMBL/GenBank/DDBJ databases">
        <authorList>
            <person name="Corre E."/>
            <person name="Pelletier E."/>
            <person name="Niang G."/>
            <person name="Scheremetjew M."/>
            <person name="Finn R."/>
            <person name="Kale V."/>
            <person name="Holt S."/>
            <person name="Cochrane G."/>
            <person name="Meng A."/>
            <person name="Brown T."/>
            <person name="Cohen L."/>
        </authorList>
    </citation>
    <scope>NUCLEOTIDE SEQUENCE</scope>
</reference>
<dbReference type="NCBIfam" id="TIGR01652">
    <property type="entry name" value="ATPase-Plipid"/>
    <property type="match status" value="1"/>
</dbReference>
<evidence type="ECO:0000259" key="16">
    <source>
        <dbReference type="Pfam" id="PF16209"/>
    </source>
</evidence>
<feature type="binding site" evidence="13">
    <location>
        <position position="552"/>
    </location>
    <ligand>
        <name>ATP</name>
        <dbReference type="ChEBI" id="CHEBI:30616"/>
    </ligand>
</feature>
<evidence type="ECO:0000256" key="1">
    <source>
        <dbReference type="ARBA" id="ARBA00004141"/>
    </source>
</evidence>
<dbReference type="InterPro" id="IPR044492">
    <property type="entry name" value="P_typ_ATPase_HD_dom"/>
</dbReference>
<comment type="subcellular location">
    <subcellularLocation>
        <location evidence="1 15">Membrane</location>
        <topology evidence="1 15">Multi-pass membrane protein</topology>
    </subcellularLocation>
</comment>
<evidence type="ECO:0000256" key="10">
    <source>
        <dbReference type="ARBA" id="ARBA00023136"/>
    </source>
</evidence>
<dbReference type="Gene3D" id="3.40.1110.10">
    <property type="entry name" value="Calcium-transporting ATPase, cytoplasmic domain N"/>
    <property type="match status" value="1"/>
</dbReference>
<feature type="transmembrane region" description="Helical" evidence="15">
    <location>
        <begin position="934"/>
        <end position="959"/>
    </location>
</feature>
<feature type="transmembrane region" description="Helical" evidence="15">
    <location>
        <begin position="1050"/>
        <end position="1069"/>
    </location>
</feature>
<comment type="catalytic activity">
    <reaction evidence="11 15">
        <text>ATP + H2O + phospholipidSide 1 = ADP + phosphate + phospholipidSide 2.</text>
        <dbReference type="EC" id="7.6.2.1"/>
    </reaction>
</comment>
<dbReference type="GO" id="GO:0005886">
    <property type="term" value="C:plasma membrane"/>
    <property type="evidence" value="ECO:0007669"/>
    <property type="project" value="TreeGrafter"/>
</dbReference>
<dbReference type="SUPFAM" id="SSF81665">
    <property type="entry name" value="Calcium ATPase, transmembrane domain M"/>
    <property type="match status" value="1"/>
</dbReference>
<keyword evidence="6 13" id="KW-0067">ATP-binding</keyword>
<keyword evidence="10 15" id="KW-0472">Membrane</keyword>
<comment type="similarity">
    <text evidence="2 15">Belongs to the cation transport ATPase (P-type) (TC 3.A.3) family. Type IV subfamily.</text>
</comment>
<gene>
    <name evidence="18" type="ORF">NSCI0253_LOCUS12704</name>
</gene>
<dbReference type="SFLD" id="SFLDG00002">
    <property type="entry name" value="C1.7:_P-type_atpase_like"/>
    <property type="match status" value="1"/>
</dbReference>
<dbReference type="InterPro" id="IPR001757">
    <property type="entry name" value="P_typ_ATPase"/>
</dbReference>
<evidence type="ECO:0000256" key="4">
    <source>
        <dbReference type="ARBA" id="ARBA00022723"/>
    </source>
</evidence>
<dbReference type="GO" id="GO:0140326">
    <property type="term" value="F:ATPase-coupled intramembrane lipid transporter activity"/>
    <property type="evidence" value="ECO:0007669"/>
    <property type="project" value="UniProtKB-EC"/>
</dbReference>
<dbReference type="InterPro" id="IPR032630">
    <property type="entry name" value="P_typ_ATPase_c"/>
</dbReference>
<keyword evidence="8 15" id="KW-1278">Translocase</keyword>
<dbReference type="Gene3D" id="2.70.150.10">
    <property type="entry name" value="Calcium-transporting ATPase, cytoplasmic transduction domain A"/>
    <property type="match status" value="1"/>
</dbReference>
<proteinExistence type="inferred from homology"/>
<feature type="binding site" evidence="13">
    <location>
        <position position="686"/>
    </location>
    <ligand>
        <name>ATP</name>
        <dbReference type="ChEBI" id="CHEBI:30616"/>
    </ligand>
</feature>
<dbReference type="InterPro" id="IPR006539">
    <property type="entry name" value="P-type_ATPase_IV"/>
</dbReference>
<evidence type="ECO:0000256" key="7">
    <source>
        <dbReference type="ARBA" id="ARBA00022842"/>
    </source>
</evidence>
<feature type="binding site" evidence="13">
    <location>
        <position position="687"/>
    </location>
    <ligand>
        <name>ATP</name>
        <dbReference type="ChEBI" id="CHEBI:30616"/>
    </ligand>
</feature>
<dbReference type="Gene3D" id="1.20.1110.10">
    <property type="entry name" value="Calcium-transporting ATPase, transmembrane domain"/>
    <property type="match status" value="1"/>
</dbReference>
<dbReference type="InterPro" id="IPR023298">
    <property type="entry name" value="ATPase_P-typ_TM_dom_sf"/>
</dbReference>
<keyword evidence="4 14" id="KW-0479">Metal-binding</keyword>
<evidence type="ECO:0000256" key="14">
    <source>
        <dbReference type="PIRSR" id="PIRSR606539-3"/>
    </source>
</evidence>
<dbReference type="NCBIfam" id="TIGR01494">
    <property type="entry name" value="ATPase_P-type"/>
    <property type="match status" value="1"/>
</dbReference>
<feature type="binding site" evidence="14">
    <location>
        <position position="422"/>
    </location>
    <ligand>
        <name>Mg(2+)</name>
        <dbReference type="ChEBI" id="CHEBI:18420"/>
    </ligand>
</feature>
<evidence type="ECO:0000256" key="11">
    <source>
        <dbReference type="ARBA" id="ARBA00034036"/>
    </source>
</evidence>
<dbReference type="EC" id="7.6.2.1" evidence="15"/>
<feature type="active site" description="4-aspartylphosphate intermediate" evidence="12">
    <location>
        <position position="422"/>
    </location>
</feature>
<feature type="binding site" evidence="13">
    <location>
        <position position="774"/>
    </location>
    <ligand>
        <name>ATP</name>
        <dbReference type="ChEBI" id="CHEBI:30616"/>
    </ligand>
</feature>
<dbReference type="SUPFAM" id="SSF81653">
    <property type="entry name" value="Calcium ATPase, transduction domain A"/>
    <property type="match status" value="1"/>
</dbReference>
<feature type="binding site" evidence="13">
    <location>
        <position position="688"/>
    </location>
    <ligand>
        <name>ATP</name>
        <dbReference type="ChEBI" id="CHEBI:30616"/>
    </ligand>
</feature>
<dbReference type="GO" id="GO:0045332">
    <property type="term" value="P:phospholipid translocation"/>
    <property type="evidence" value="ECO:0007669"/>
    <property type="project" value="TreeGrafter"/>
</dbReference>
<dbReference type="AlphaFoldDB" id="A0A7S1A032"/>
<dbReference type="InterPro" id="IPR023299">
    <property type="entry name" value="ATPase_P-typ_cyto_dom_N"/>
</dbReference>
<dbReference type="InterPro" id="IPR036412">
    <property type="entry name" value="HAD-like_sf"/>
</dbReference>
<dbReference type="PANTHER" id="PTHR24092:SF150">
    <property type="entry name" value="PHOSPHOLIPID-TRANSPORTING ATPASE"/>
    <property type="match status" value="1"/>
</dbReference>
<dbReference type="GO" id="GO:0005524">
    <property type="term" value="F:ATP binding"/>
    <property type="evidence" value="ECO:0007669"/>
    <property type="project" value="UniProtKB-UniRule"/>
</dbReference>
<evidence type="ECO:0000256" key="5">
    <source>
        <dbReference type="ARBA" id="ARBA00022741"/>
    </source>
</evidence>
<dbReference type="InterPro" id="IPR008250">
    <property type="entry name" value="ATPase_P-typ_transduc_dom_A_sf"/>
</dbReference>
<evidence type="ECO:0000313" key="18">
    <source>
        <dbReference type="EMBL" id="CAD8838356.1"/>
    </source>
</evidence>
<evidence type="ECO:0000256" key="12">
    <source>
        <dbReference type="PIRSR" id="PIRSR606539-1"/>
    </source>
</evidence>
<feature type="transmembrane region" description="Helical" evidence="15">
    <location>
        <begin position="1010"/>
        <end position="1030"/>
    </location>
</feature>
<dbReference type="GO" id="GO:0016887">
    <property type="term" value="F:ATP hydrolysis activity"/>
    <property type="evidence" value="ECO:0007669"/>
    <property type="project" value="InterPro"/>
</dbReference>
<dbReference type="Pfam" id="PF16212">
    <property type="entry name" value="PhoLip_ATPase_C"/>
    <property type="match status" value="1"/>
</dbReference>
<keyword evidence="3 15" id="KW-0812">Transmembrane</keyword>
<keyword evidence="9 15" id="KW-1133">Transmembrane helix</keyword>
<feature type="transmembrane region" description="Helical" evidence="15">
    <location>
        <begin position="855"/>
        <end position="876"/>
    </location>
</feature>
<dbReference type="PROSITE" id="PS00154">
    <property type="entry name" value="ATPASE_E1_E2"/>
    <property type="match status" value="1"/>
</dbReference>
<dbReference type="Pfam" id="PF13246">
    <property type="entry name" value="Cation_ATPase"/>
    <property type="match status" value="1"/>
</dbReference>
<evidence type="ECO:0000259" key="17">
    <source>
        <dbReference type="Pfam" id="PF16212"/>
    </source>
</evidence>